<feature type="compositionally biased region" description="Low complexity" evidence="2">
    <location>
        <begin position="1865"/>
        <end position="1875"/>
    </location>
</feature>
<feature type="compositionally biased region" description="Basic and acidic residues" evidence="2">
    <location>
        <begin position="600"/>
        <end position="613"/>
    </location>
</feature>
<keyword evidence="1" id="KW-0175">Coiled coil</keyword>
<evidence type="ECO:0000256" key="2">
    <source>
        <dbReference type="SAM" id="MobiDB-lite"/>
    </source>
</evidence>
<keyword evidence="3" id="KW-0812">Transmembrane</keyword>
<evidence type="ECO:0000313" key="5">
    <source>
        <dbReference type="EMBL" id="KOS40306.1"/>
    </source>
</evidence>
<dbReference type="Pfam" id="PF13489">
    <property type="entry name" value="Methyltransf_23"/>
    <property type="match status" value="1"/>
</dbReference>
<dbReference type="PROSITE" id="PS50003">
    <property type="entry name" value="PH_DOMAIN"/>
    <property type="match status" value="1"/>
</dbReference>
<dbReference type="SUPFAM" id="SSF50729">
    <property type="entry name" value="PH domain-like"/>
    <property type="match status" value="1"/>
</dbReference>
<dbReference type="GO" id="GO:0005938">
    <property type="term" value="C:cell cortex"/>
    <property type="evidence" value="ECO:0007669"/>
    <property type="project" value="InterPro"/>
</dbReference>
<feature type="compositionally biased region" description="Low complexity" evidence="2">
    <location>
        <begin position="1634"/>
        <end position="1666"/>
    </location>
</feature>
<dbReference type="CDD" id="cd13365">
    <property type="entry name" value="PH_PLC_plant-like"/>
    <property type="match status" value="1"/>
</dbReference>
<dbReference type="GO" id="GO:0015631">
    <property type="term" value="F:tubulin binding"/>
    <property type="evidence" value="ECO:0007669"/>
    <property type="project" value="TreeGrafter"/>
</dbReference>
<feature type="compositionally biased region" description="Low complexity" evidence="2">
    <location>
        <begin position="1905"/>
        <end position="1921"/>
    </location>
</feature>
<dbReference type="EMBL" id="LHQQ01000168">
    <property type="protein sequence ID" value="KOS40306.1"/>
    <property type="molecule type" value="Genomic_DNA"/>
</dbReference>
<feature type="compositionally biased region" description="Polar residues" evidence="2">
    <location>
        <begin position="1928"/>
        <end position="1939"/>
    </location>
</feature>
<dbReference type="Proteomes" id="UP000037696">
    <property type="component" value="Unassembled WGS sequence"/>
</dbReference>
<feature type="region of interest" description="Disordered" evidence="2">
    <location>
        <begin position="1596"/>
        <end position="1667"/>
    </location>
</feature>
<feature type="compositionally biased region" description="Low complexity" evidence="2">
    <location>
        <begin position="809"/>
        <end position="827"/>
    </location>
</feature>
<dbReference type="InterPro" id="IPR053005">
    <property type="entry name" value="Nuclear_Pos-Cytoskel_Interact"/>
</dbReference>
<keyword evidence="3" id="KW-0472">Membrane</keyword>
<dbReference type="CDD" id="cd02440">
    <property type="entry name" value="AdoMet_MTases"/>
    <property type="match status" value="1"/>
</dbReference>
<comment type="caution">
    <text evidence="5">The sequence shown here is derived from an EMBL/GenBank/DDBJ whole genome shotgun (WGS) entry which is preliminary data.</text>
</comment>
<accession>A0A0M8NVM5</accession>
<feature type="compositionally biased region" description="Polar residues" evidence="2">
    <location>
        <begin position="1549"/>
        <end position="1576"/>
    </location>
</feature>
<dbReference type="GO" id="GO:0005739">
    <property type="term" value="C:mitochondrion"/>
    <property type="evidence" value="ECO:0007669"/>
    <property type="project" value="TreeGrafter"/>
</dbReference>
<feature type="compositionally biased region" description="Polar residues" evidence="2">
    <location>
        <begin position="661"/>
        <end position="672"/>
    </location>
</feature>
<protein>
    <recommendedName>
        <fullName evidence="4">PH domain-containing protein</fullName>
    </recommendedName>
</protein>
<feature type="coiled-coil region" evidence="1">
    <location>
        <begin position="441"/>
        <end position="468"/>
    </location>
</feature>
<evidence type="ECO:0000313" key="6">
    <source>
        <dbReference type="Proteomes" id="UP000037696"/>
    </source>
</evidence>
<dbReference type="STRING" id="229535.A0A0M8NVM5"/>
<feature type="domain" description="PH" evidence="4">
    <location>
        <begin position="1699"/>
        <end position="1810"/>
    </location>
</feature>
<feature type="compositionally biased region" description="Basic and acidic residues" evidence="2">
    <location>
        <begin position="625"/>
        <end position="635"/>
    </location>
</feature>
<feature type="compositionally biased region" description="Polar residues" evidence="2">
    <location>
        <begin position="706"/>
        <end position="720"/>
    </location>
</feature>
<sequence>MQTIQTTSSLWDAFDSKNRSKTHAGTCRISTSYCFYSFIVLQIPSTLLWSSVFVIFNRLGFPPLPLHQLSTVCRSTPIASASASASTLACGNLENRPTTSGRWSAWQLSQRKSSCDNDFDECGDSDDARGLESEQDQPTSPRYPNGNCVLVIKGIQMQFEAPDFQIMTASNAEATGSFASMEDPFVANSGRPAAPRDSNRFDTQLYSLNASSPAQAKRALEAHLAETERRLEEASRLGTALIDQQRQLSEQLKEVEQEQNEGEMGPELRRKLADLEKEYNEIGRESARAFLAPKRLAGGQEDAQLVTPSFDQKSPLSPALFASQATNSPSKVSVPSRKQRNQPSNRVHDIEFATEISTSLLAQVRQLQGLLAERDETLKFVNLEKSRLELEAEGYAQRIRALDDSEQRYKDENWALETQAHELMAAARDAAEREQRLNSTITLSNSEKSAMERELEEQKQANARLLEDHTLTQKANDAEIHLLRRNLTSGDAEKSALQKKLMEMTSQNQELAKAVAMRLRDHENQGSRDISYNNEGDEPQNITPESSPPPSPNKFTPRHGHLESETLKSSLGHAHRMIQNLKSTIHREKTEKIELKRMLQDARDEVEQRRRESTVPNGASKRQKTKTDSSRKPPRPDLLGAGRKEKSFVELQDTDWEDNAGQISPTQIQTKDMYTRGRPRSVSPDGPSDVYQTATEAEDGFETANERATATESEAFQTGVESMADDSSDSADLTETENNLQTTPRRRVPSSLVMAKARDRTSYNSTASASSDEEEYDRAFGSPSQMNTSRPRVKSKRSISRRIRPSGEATFASTSRPSSSRESAAPSFAPVPLFAELAEFDSAEDDEVTSQASTPRMAAASGSRRPSDAVLDTPPPKAAMVDSGVMTEPWEHTPSISTGIIAGAAGLAAGAVLPHALAAPQDTQPDREIAEEAKETPDLPDMGMADVSSQETTPSTPKRPDLSVSYIAGGTTTPVKHELPPPEVPEMTISSISSQTTNPIQPAVLIPEPIIKHVDVIKYVEREPEVPELTFSSITTQSTSPLQATVAVPEPIVKYVDVIKHVEREPEVPELSFSSVAAQSTVPVQAIQATVPEPEPVIKYVDVIKHVEREREIPELTFSSFNNQSTAPVQATLAVPEPIVKYVDVIKHVERELEVPELTFSSITTQTTEPVKATVPEPQPPVIQYVDVIKHVERERGVPESSFSLITTQSTAPVHATLAKAAPIIEYVDVIKHVEREREVPELTSSSINNHSTAPVQATIAKAEPVIEYVDVIKHVERELEVPELTFSSITTQSTTPVKPTVPAPEPPVIEYVDVIKHVERELEVPELTFSSITTQTTEPIKATVPEPEPPVIQYVDVIKHVEREREVPNLTISSLDPAYTDPVVPKPRLAPTPALSFSTVRSVETHPAKSMPFVIPTVADLSTQTESTESKAVGPAVIVHEDQPTDAIRSRTSTANSDQHVGTGLALNDISGNALARSARRQSSSVSMDQGSQTILSSKQIDQILMDRVSARPLSSDSQVTDNSREIASVTTTSASPYVTPKAPTRPRLSQIQSAKSTTPNSRRPPSAASQTSGASHPPLPADHREAILAAEKRPTDLAPPSPTSVMGPPLAPASAYRMNSQRPLTPSEHAARASSSRTGSSQARMRRGSQSQMSRRSSVSSFASELEERFNMAPHAGPMPGGYGPNTDPRMIQAITQTMIGEFLWKYTRKTGSSDMSTTRHRRYFWVHPYTRTLYWSTQDPQTAGKSELHTKSVPIEAVRVVADDNPYPPGLHCRSLEVVSPGRRVRFTATTSQRHETWFNALSYLLLRETNDNCEDNNGVTLDDINEFNPPSFRSSSRQTARMSFSSYNSRTARQVSKQQRRAASAMSMRSSGTLGGRASPALSSPMPNSSLQVPDDRQRSSSRLSTISSSIRGSIASLKGRHGQSPSVHNESLHGQGSADDLGHVAETQDQDRLENVRACCDGKHDVGSLSRTTSESRERHARPNFIILLLYSLPLAFIEVDKIRFRTSLIIMPTETPPPFIGRMLGMFEPAHIMTWAMSHYIRVCAEAVFQNGQLFAPITQTRRLRDEAFGRFWIEFTSSRQMSSDPNNQEIQEPVGSSALIPPILRTASGIVLDIGPGTGTQMPLLISPAITALYGAEPCKSLHSAIREKALAENISPKYHIVPTGVAAGELIPALRATGTGVVDAYDTDPRAGIFDTILCVRVLCSVPEMERTVGELYGMLRPGGRLLITEHIVNPWRRAKGSIVGRVVQGIYQVFGWRWFLGDCCLDRDTEAVLRAVADVDGGWEKVELERNFEWSVMPYLSGVLVKKGV</sequence>
<feature type="transmembrane region" description="Helical" evidence="3">
    <location>
        <begin position="33"/>
        <end position="56"/>
    </location>
</feature>
<dbReference type="GO" id="GO:0000226">
    <property type="term" value="P:microtubule cytoskeleton organization"/>
    <property type="evidence" value="ECO:0007669"/>
    <property type="project" value="TreeGrafter"/>
</dbReference>
<feature type="compositionally biased region" description="Polar residues" evidence="2">
    <location>
        <begin position="323"/>
        <end position="333"/>
    </location>
</feature>
<feature type="region of interest" description="Disordered" evidence="2">
    <location>
        <begin position="934"/>
        <end position="963"/>
    </location>
</feature>
<dbReference type="PANTHER" id="PTHR28190:SF1">
    <property type="entry name" value="NUCLEAR MIGRATION PROTEIN NUM1"/>
    <property type="match status" value="1"/>
</dbReference>
<feature type="compositionally biased region" description="Polar residues" evidence="2">
    <location>
        <begin position="1514"/>
        <end position="1523"/>
    </location>
</feature>
<feature type="region of interest" description="Disordered" evidence="2">
    <location>
        <begin position="1832"/>
        <end position="1945"/>
    </location>
</feature>
<dbReference type="SUPFAM" id="SSF53335">
    <property type="entry name" value="S-adenosyl-L-methionine-dependent methyltransferases"/>
    <property type="match status" value="1"/>
</dbReference>
<keyword evidence="3" id="KW-1133">Transmembrane helix</keyword>
<dbReference type="Gene3D" id="3.40.50.150">
    <property type="entry name" value="Vaccinia Virus protein VP39"/>
    <property type="match status" value="1"/>
</dbReference>
<keyword evidence="6" id="KW-1185">Reference proteome</keyword>
<organism evidence="5 6">
    <name type="scientific">Penicillium nordicum</name>
    <dbReference type="NCBI Taxonomy" id="229535"/>
    <lineage>
        <taxon>Eukaryota</taxon>
        <taxon>Fungi</taxon>
        <taxon>Dikarya</taxon>
        <taxon>Ascomycota</taxon>
        <taxon>Pezizomycotina</taxon>
        <taxon>Eurotiomycetes</taxon>
        <taxon>Eurotiomycetidae</taxon>
        <taxon>Eurotiales</taxon>
        <taxon>Aspergillaceae</taxon>
        <taxon>Penicillium</taxon>
    </lineage>
</organism>
<dbReference type="SMART" id="SM00233">
    <property type="entry name" value="PH"/>
    <property type="match status" value="1"/>
</dbReference>
<feature type="compositionally biased region" description="Polar residues" evidence="2">
    <location>
        <begin position="1835"/>
        <end position="1861"/>
    </location>
</feature>
<gene>
    <name evidence="5" type="ORF">ACN38_g8837</name>
</gene>
<dbReference type="Pfam" id="PF12814">
    <property type="entry name" value="Mcp5_PH"/>
    <property type="match status" value="1"/>
</dbReference>
<proteinExistence type="predicted"/>
<dbReference type="GO" id="GO:0005543">
    <property type="term" value="F:phospholipid binding"/>
    <property type="evidence" value="ECO:0007669"/>
    <property type="project" value="InterPro"/>
</dbReference>
<feature type="region of interest" description="Disordered" evidence="2">
    <location>
        <begin position="1513"/>
        <end position="1582"/>
    </location>
</feature>
<feature type="compositionally biased region" description="Polar residues" evidence="2">
    <location>
        <begin position="1885"/>
        <end position="1896"/>
    </location>
</feature>
<dbReference type="PANTHER" id="PTHR28190">
    <property type="entry name" value="NUCLEAR MIGRATION PROTEIN NUM1"/>
    <property type="match status" value="1"/>
</dbReference>
<feature type="region of interest" description="Disordered" evidence="2">
    <location>
        <begin position="600"/>
        <end position="827"/>
    </location>
</feature>
<reference evidence="5 6" key="1">
    <citation type="submission" date="2015-08" db="EMBL/GenBank/DDBJ databases">
        <title>Genome sequencing of Penicillium nordicum.</title>
        <authorList>
            <person name="Nguyen H.D."/>
            <person name="Seifert K.A."/>
        </authorList>
    </citation>
    <scope>NUCLEOTIDE SEQUENCE [LARGE SCALE GENOMIC DNA]</scope>
    <source>
        <strain evidence="5 6">DAOMC 185683</strain>
    </source>
</reference>
<name>A0A0M8NVM5_9EURO</name>
<evidence type="ECO:0000256" key="3">
    <source>
        <dbReference type="SAM" id="Phobius"/>
    </source>
</evidence>
<feature type="compositionally biased region" description="Basic residues" evidence="2">
    <location>
        <begin position="791"/>
        <end position="804"/>
    </location>
</feature>
<dbReference type="InterPro" id="IPR029063">
    <property type="entry name" value="SAM-dependent_MTases_sf"/>
</dbReference>
<dbReference type="InterPro" id="IPR001849">
    <property type="entry name" value="PH_domain"/>
</dbReference>
<dbReference type="InterPro" id="IPR024774">
    <property type="entry name" value="PH_dom-Mcp5-type"/>
</dbReference>
<feature type="compositionally biased region" description="Acidic residues" evidence="2">
    <location>
        <begin position="723"/>
        <end position="735"/>
    </location>
</feature>
<feature type="region of interest" description="Disordered" evidence="2">
    <location>
        <begin position="321"/>
        <end position="345"/>
    </location>
</feature>
<dbReference type="OrthoDB" id="2149224at2759"/>
<dbReference type="GO" id="GO:0032065">
    <property type="term" value="P:maintenance of protein location in cell cortex"/>
    <property type="evidence" value="ECO:0007669"/>
    <property type="project" value="InterPro"/>
</dbReference>
<feature type="compositionally biased region" description="Polar residues" evidence="2">
    <location>
        <begin position="527"/>
        <end position="545"/>
    </location>
</feature>
<feature type="region of interest" description="Disordered" evidence="2">
    <location>
        <begin position="520"/>
        <end position="560"/>
    </location>
</feature>
<evidence type="ECO:0000256" key="1">
    <source>
        <dbReference type="SAM" id="Coils"/>
    </source>
</evidence>
<feature type="region of interest" description="Disordered" evidence="2">
    <location>
        <begin position="843"/>
        <end position="881"/>
    </location>
</feature>
<feature type="coiled-coil region" evidence="1">
    <location>
        <begin position="217"/>
        <end position="285"/>
    </location>
</feature>
<evidence type="ECO:0000259" key="4">
    <source>
        <dbReference type="PROSITE" id="PS50003"/>
    </source>
</evidence>
<feature type="region of interest" description="Disordered" evidence="2">
    <location>
        <begin position="114"/>
        <end position="144"/>
    </location>
</feature>
<feature type="compositionally biased region" description="Polar residues" evidence="2">
    <location>
        <begin position="947"/>
        <end position="956"/>
    </location>
</feature>